<dbReference type="InterPro" id="IPR008920">
    <property type="entry name" value="TF_FadR/GntR_C"/>
</dbReference>
<dbReference type="InterPro" id="IPR011711">
    <property type="entry name" value="GntR_C"/>
</dbReference>
<organism evidence="5 6">
    <name type="scientific">Bacillus oleivorans</name>
    <dbReference type="NCBI Taxonomy" id="1448271"/>
    <lineage>
        <taxon>Bacteria</taxon>
        <taxon>Bacillati</taxon>
        <taxon>Bacillota</taxon>
        <taxon>Bacilli</taxon>
        <taxon>Bacillales</taxon>
        <taxon>Bacillaceae</taxon>
        <taxon>Bacillus</taxon>
    </lineage>
</organism>
<dbReference type="GO" id="GO:0003700">
    <property type="term" value="F:DNA-binding transcription factor activity"/>
    <property type="evidence" value="ECO:0007669"/>
    <property type="project" value="InterPro"/>
</dbReference>
<dbReference type="Pfam" id="PF07729">
    <property type="entry name" value="FCD"/>
    <property type="match status" value="1"/>
</dbReference>
<evidence type="ECO:0000313" key="5">
    <source>
        <dbReference type="EMBL" id="SNX69568.1"/>
    </source>
</evidence>
<dbReference type="EMBL" id="OAOP01000003">
    <property type="protein sequence ID" value="SNX69568.1"/>
    <property type="molecule type" value="Genomic_DNA"/>
</dbReference>
<evidence type="ECO:0000256" key="2">
    <source>
        <dbReference type="ARBA" id="ARBA00023125"/>
    </source>
</evidence>
<dbReference type="PROSITE" id="PS50949">
    <property type="entry name" value="HTH_GNTR"/>
    <property type="match status" value="1"/>
</dbReference>
<gene>
    <name evidence="5" type="ORF">SAMN05877753_103119</name>
</gene>
<dbReference type="InterPro" id="IPR036390">
    <property type="entry name" value="WH_DNA-bd_sf"/>
</dbReference>
<evidence type="ECO:0000256" key="3">
    <source>
        <dbReference type="ARBA" id="ARBA00023163"/>
    </source>
</evidence>
<dbReference type="SMART" id="SM00345">
    <property type="entry name" value="HTH_GNTR"/>
    <property type="match status" value="1"/>
</dbReference>
<evidence type="ECO:0000256" key="1">
    <source>
        <dbReference type="ARBA" id="ARBA00023015"/>
    </source>
</evidence>
<keyword evidence="1" id="KW-0805">Transcription regulation</keyword>
<dbReference type="Pfam" id="PF00392">
    <property type="entry name" value="GntR"/>
    <property type="match status" value="1"/>
</dbReference>
<dbReference type="Gene3D" id="1.10.10.10">
    <property type="entry name" value="Winged helix-like DNA-binding domain superfamily/Winged helix DNA-binding domain"/>
    <property type="match status" value="1"/>
</dbReference>
<dbReference type="PANTHER" id="PTHR43537:SF24">
    <property type="entry name" value="GLUCONATE OPERON TRANSCRIPTIONAL REPRESSOR"/>
    <property type="match status" value="1"/>
</dbReference>
<dbReference type="CDD" id="cd07377">
    <property type="entry name" value="WHTH_GntR"/>
    <property type="match status" value="1"/>
</dbReference>
<dbReference type="AlphaFoldDB" id="A0A285CR78"/>
<dbReference type="SUPFAM" id="SSF46785">
    <property type="entry name" value="Winged helix' DNA-binding domain"/>
    <property type="match status" value="1"/>
</dbReference>
<keyword evidence="6" id="KW-1185">Reference proteome</keyword>
<dbReference type="SUPFAM" id="SSF48008">
    <property type="entry name" value="GntR ligand-binding domain-like"/>
    <property type="match status" value="1"/>
</dbReference>
<feature type="domain" description="HTH gntR-type" evidence="4">
    <location>
        <begin position="7"/>
        <end position="74"/>
    </location>
</feature>
<dbReference type="Proteomes" id="UP000219546">
    <property type="component" value="Unassembled WGS sequence"/>
</dbReference>
<proteinExistence type="predicted"/>
<evidence type="ECO:0000313" key="6">
    <source>
        <dbReference type="Proteomes" id="UP000219546"/>
    </source>
</evidence>
<evidence type="ECO:0000259" key="4">
    <source>
        <dbReference type="PROSITE" id="PS50949"/>
    </source>
</evidence>
<dbReference type="GO" id="GO:0003677">
    <property type="term" value="F:DNA binding"/>
    <property type="evidence" value="ECO:0007669"/>
    <property type="project" value="UniProtKB-KW"/>
</dbReference>
<sequence>MENDKKYNLYEQVYLSIKDAIVKGKLAPNERLREMKLAEMFHTSRTPVREALRRLERERLVTLEPSVGAKVADLNKDTVTSVYECRSVLEGLAARKACNFIKKDDFLQLEELTILAREYFQAGKLNRVVEKNTLFHEKIVQLSRNPSLIQMMEHIRTEILRYRIMTSSVGFRPVAFDEHEAILQAIYEGNPDQAEELMRNHVLDDLHNFLNGLNQHHVNFKT</sequence>
<dbReference type="Gene3D" id="1.20.120.530">
    <property type="entry name" value="GntR ligand-binding domain-like"/>
    <property type="match status" value="1"/>
</dbReference>
<name>A0A285CR78_9BACI</name>
<accession>A0A285CR78</accession>
<dbReference type="OrthoDB" id="114741at2"/>
<keyword evidence="2" id="KW-0238">DNA-binding</keyword>
<dbReference type="SMART" id="SM00895">
    <property type="entry name" value="FCD"/>
    <property type="match status" value="1"/>
</dbReference>
<dbReference type="InterPro" id="IPR036388">
    <property type="entry name" value="WH-like_DNA-bd_sf"/>
</dbReference>
<dbReference type="PANTHER" id="PTHR43537">
    <property type="entry name" value="TRANSCRIPTIONAL REGULATOR, GNTR FAMILY"/>
    <property type="match status" value="1"/>
</dbReference>
<reference evidence="5 6" key="1">
    <citation type="submission" date="2017-08" db="EMBL/GenBank/DDBJ databases">
        <authorList>
            <person name="de Groot N.N."/>
        </authorList>
    </citation>
    <scope>NUCLEOTIDE SEQUENCE [LARGE SCALE GENOMIC DNA]</scope>
    <source>
        <strain evidence="5 6">JC228</strain>
    </source>
</reference>
<dbReference type="RefSeq" id="WP_097158059.1">
    <property type="nucleotide sequence ID" value="NZ_JBEPMQ010000002.1"/>
</dbReference>
<dbReference type="InterPro" id="IPR000524">
    <property type="entry name" value="Tscrpt_reg_HTH_GntR"/>
</dbReference>
<protein>
    <submittedName>
        <fullName evidence="5">GntR family transcriptional regulator</fullName>
    </submittedName>
</protein>
<keyword evidence="3" id="KW-0804">Transcription</keyword>